<sequence length="74" mass="8321">DDGLTEAEIQETLREKVRTLETYLVDIAQTVIKDSEHNSQEIFDQGVSPDLPQSTVSAVRTALSNRQVQIHDLQ</sequence>
<name>A0A5N5STB5_9CRUS</name>
<evidence type="ECO:0000313" key="1">
    <source>
        <dbReference type="EMBL" id="KAB7497272.1"/>
    </source>
</evidence>
<organism evidence="1 2">
    <name type="scientific">Armadillidium nasatum</name>
    <dbReference type="NCBI Taxonomy" id="96803"/>
    <lineage>
        <taxon>Eukaryota</taxon>
        <taxon>Metazoa</taxon>
        <taxon>Ecdysozoa</taxon>
        <taxon>Arthropoda</taxon>
        <taxon>Crustacea</taxon>
        <taxon>Multicrustacea</taxon>
        <taxon>Malacostraca</taxon>
        <taxon>Eumalacostraca</taxon>
        <taxon>Peracarida</taxon>
        <taxon>Isopoda</taxon>
        <taxon>Oniscidea</taxon>
        <taxon>Crinocheta</taxon>
        <taxon>Armadillidiidae</taxon>
        <taxon>Armadillidium</taxon>
    </lineage>
</organism>
<dbReference type="OrthoDB" id="6436679at2759"/>
<reference evidence="1 2" key="1">
    <citation type="journal article" date="2019" name="PLoS Biol.">
        <title>Sex chromosomes control vertical transmission of feminizing Wolbachia symbionts in an isopod.</title>
        <authorList>
            <person name="Becking T."/>
            <person name="Chebbi M.A."/>
            <person name="Giraud I."/>
            <person name="Moumen B."/>
            <person name="Laverre T."/>
            <person name="Caubet Y."/>
            <person name="Peccoud J."/>
            <person name="Gilbert C."/>
            <person name="Cordaux R."/>
        </authorList>
    </citation>
    <scope>NUCLEOTIDE SEQUENCE [LARGE SCALE GENOMIC DNA]</scope>
    <source>
        <strain evidence="1">ANa2</strain>
        <tissue evidence="1">Whole body excluding digestive tract and cuticle</tissue>
    </source>
</reference>
<gene>
    <name evidence="1" type="ORF">Anas_06224</name>
</gene>
<proteinExistence type="predicted"/>
<evidence type="ECO:0000313" key="2">
    <source>
        <dbReference type="Proteomes" id="UP000326759"/>
    </source>
</evidence>
<keyword evidence="2" id="KW-1185">Reference proteome</keyword>
<comment type="caution">
    <text evidence="1">The sequence shown here is derived from an EMBL/GenBank/DDBJ whole genome shotgun (WGS) entry which is preliminary data.</text>
</comment>
<protein>
    <submittedName>
        <fullName evidence="1">Uncharacterized protein</fullName>
    </submittedName>
</protein>
<dbReference type="AlphaFoldDB" id="A0A5N5STB5"/>
<dbReference type="EMBL" id="SEYY01020481">
    <property type="protein sequence ID" value="KAB7497272.1"/>
    <property type="molecule type" value="Genomic_DNA"/>
</dbReference>
<feature type="non-terminal residue" evidence="1">
    <location>
        <position position="74"/>
    </location>
</feature>
<feature type="non-terminal residue" evidence="1">
    <location>
        <position position="1"/>
    </location>
</feature>
<accession>A0A5N5STB5</accession>
<dbReference type="Proteomes" id="UP000326759">
    <property type="component" value="Unassembled WGS sequence"/>
</dbReference>